<evidence type="ECO:0000313" key="1">
    <source>
        <dbReference type="EMBL" id="GEC03262.1"/>
    </source>
</evidence>
<reference evidence="1 2" key="1">
    <citation type="submission" date="2019-06" db="EMBL/GenBank/DDBJ databases">
        <title>Whole genome shotgun sequence of Streptomyces spinoverrucosus NBRC 14228.</title>
        <authorList>
            <person name="Hosoyama A."/>
            <person name="Uohara A."/>
            <person name="Ohji S."/>
            <person name="Ichikawa N."/>
        </authorList>
    </citation>
    <scope>NUCLEOTIDE SEQUENCE [LARGE SCALE GENOMIC DNA]</scope>
    <source>
        <strain evidence="1 2">NBRC 14228</strain>
    </source>
</reference>
<protein>
    <recommendedName>
        <fullName evidence="3">Luciferase-like domain-containing protein</fullName>
    </recommendedName>
</protein>
<organism evidence="1 2">
    <name type="scientific">Streptomyces spinoverrucosus</name>
    <dbReference type="NCBI Taxonomy" id="284043"/>
    <lineage>
        <taxon>Bacteria</taxon>
        <taxon>Bacillati</taxon>
        <taxon>Actinomycetota</taxon>
        <taxon>Actinomycetes</taxon>
        <taxon>Kitasatosporales</taxon>
        <taxon>Streptomycetaceae</taxon>
        <taxon>Streptomyces</taxon>
    </lineage>
</organism>
<gene>
    <name evidence="1" type="ORF">SSP24_09170</name>
</gene>
<name>A0A4Y3V7U3_9ACTN</name>
<comment type="caution">
    <text evidence="1">The sequence shown here is derived from an EMBL/GenBank/DDBJ whole genome shotgun (WGS) entry which is preliminary data.</text>
</comment>
<dbReference type="Proteomes" id="UP000317881">
    <property type="component" value="Unassembled WGS sequence"/>
</dbReference>
<sequence length="254" mass="26797">MTVPNTLLDLGLTLRAEHDSERSRHTARLAARLGFRYLWLPLPENAPVPDVAALAESARPARLGLVVGGDPQSLVQRVAALCGGELPGDLLLEIHAPAELRDRLVAAVGGADQWRRRAFVPWYDETAAGHVVLAEQAAGREEALKGLADASERGGGRDGAPVLSIALTVSIGRTMSEAEARAQRDPALSGPHHPKIAGLFGTLEHAQEQGLELARAGAGALRATLADEQDVADLLAQLRAVAVGPTPLLHARTR</sequence>
<proteinExistence type="predicted"/>
<evidence type="ECO:0008006" key="3">
    <source>
        <dbReference type="Google" id="ProtNLM"/>
    </source>
</evidence>
<keyword evidence="2" id="KW-1185">Reference proteome</keyword>
<dbReference type="RefSeq" id="WP_141307473.1">
    <property type="nucleotide sequence ID" value="NZ_BJND01000007.1"/>
</dbReference>
<dbReference type="EMBL" id="BJND01000007">
    <property type="protein sequence ID" value="GEC03262.1"/>
    <property type="molecule type" value="Genomic_DNA"/>
</dbReference>
<dbReference type="AlphaFoldDB" id="A0A4Y3V7U3"/>
<accession>A0A4Y3V7U3</accession>
<dbReference type="OrthoDB" id="3536625at2"/>
<evidence type="ECO:0000313" key="2">
    <source>
        <dbReference type="Proteomes" id="UP000317881"/>
    </source>
</evidence>